<protein>
    <submittedName>
        <fullName evidence="2">Uncharacterized protein</fullName>
    </submittedName>
</protein>
<proteinExistence type="predicted"/>
<sequence length="232" mass="26730">MGFAGQLKLLLWKNYVLQKRKVCVTVFEILLPVFFALLLLFIRSRVDVTPIDTASVWDSFDVELNASDRANRSHYIVYSPNQTFKGFQSEDDILSYHSANPRNIWAAVVFDDSQDYSVSLPNNIKYSLRVARLKATDSWRTNRVYPFFQRIGYRNDDQKGGRPNYYETGFLELKLRVDEAIINYTSASPVDFSNVNISLKKMPYPKFSILKKFGIDEDDGAQNVSVLVVMVH</sequence>
<keyword evidence="1" id="KW-1133">Transmembrane helix</keyword>
<dbReference type="EMBL" id="JARBDR010000556">
    <property type="protein sequence ID" value="KAJ8311156.1"/>
    <property type="molecule type" value="Genomic_DNA"/>
</dbReference>
<keyword evidence="1" id="KW-0812">Transmembrane</keyword>
<dbReference type="InterPro" id="IPR026082">
    <property type="entry name" value="ABCA"/>
</dbReference>
<accession>A0ABQ9F4M2</accession>
<name>A0ABQ9F4M2_TEGGR</name>
<evidence type="ECO:0000256" key="1">
    <source>
        <dbReference type="SAM" id="Phobius"/>
    </source>
</evidence>
<evidence type="ECO:0000313" key="2">
    <source>
        <dbReference type="EMBL" id="KAJ8311156.1"/>
    </source>
</evidence>
<dbReference type="PANTHER" id="PTHR19229">
    <property type="entry name" value="ATP-BINDING CASSETTE TRANSPORTER SUBFAMILY A ABCA"/>
    <property type="match status" value="1"/>
</dbReference>
<gene>
    <name evidence="2" type="ORF">KUTeg_011295</name>
</gene>
<dbReference type="Proteomes" id="UP001217089">
    <property type="component" value="Unassembled WGS sequence"/>
</dbReference>
<dbReference type="PANTHER" id="PTHR19229:SF250">
    <property type="entry name" value="ABC TRANSPORTER DOMAIN-CONTAINING PROTEIN-RELATED"/>
    <property type="match status" value="1"/>
</dbReference>
<feature type="transmembrane region" description="Helical" evidence="1">
    <location>
        <begin position="21"/>
        <end position="42"/>
    </location>
</feature>
<reference evidence="2 3" key="1">
    <citation type="submission" date="2022-12" db="EMBL/GenBank/DDBJ databases">
        <title>Chromosome-level genome of Tegillarca granosa.</title>
        <authorList>
            <person name="Kim J."/>
        </authorList>
    </citation>
    <scope>NUCLEOTIDE SEQUENCE [LARGE SCALE GENOMIC DNA]</scope>
    <source>
        <strain evidence="2">Teg-2019</strain>
        <tissue evidence="2">Adductor muscle</tissue>
    </source>
</reference>
<keyword evidence="3" id="KW-1185">Reference proteome</keyword>
<evidence type="ECO:0000313" key="3">
    <source>
        <dbReference type="Proteomes" id="UP001217089"/>
    </source>
</evidence>
<organism evidence="2 3">
    <name type="scientific">Tegillarca granosa</name>
    <name type="common">Malaysian cockle</name>
    <name type="synonym">Anadara granosa</name>
    <dbReference type="NCBI Taxonomy" id="220873"/>
    <lineage>
        <taxon>Eukaryota</taxon>
        <taxon>Metazoa</taxon>
        <taxon>Spiralia</taxon>
        <taxon>Lophotrochozoa</taxon>
        <taxon>Mollusca</taxon>
        <taxon>Bivalvia</taxon>
        <taxon>Autobranchia</taxon>
        <taxon>Pteriomorphia</taxon>
        <taxon>Arcoida</taxon>
        <taxon>Arcoidea</taxon>
        <taxon>Arcidae</taxon>
        <taxon>Tegillarca</taxon>
    </lineage>
</organism>
<comment type="caution">
    <text evidence="2">The sequence shown here is derived from an EMBL/GenBank/DDBJ whole genome shotgun (WGS) entry which is preliminary data.</text>
</comment>
<keyword evidence="1" id="KW-0472">Membrane</keyword>